<dbReference type="PROSITE" id="PS51257">
    <property type="entry name" value="PROKAR_LIPOPROTEIN"/>
    <property type="match status" value="1"/>
</dbReference>
<dbReference type="OrthoDB" id="1957142at2"/>
<reference evidence="2 3" key="1">
    <citation type="submission" date="2019-07" db="EMBL/GenBank/DDBJ databases">
        <title>Genomic Encyclopedia of Type Strains, Phase I: the one thousand microbial genomes (KMG-I) project.</title>
        <authorList>
            <person name="Kyrpides N."/>
        </authorList>
    </citation>
    <scope>NUCLEOTIDE SEQUENCE [LARGE SCALE GENOMIC DNA]</scope>
    <source>
        <strain evidence="2 3">DSM 13558</strain>
    </source>
</reference>
<name>A0A562J4C9_9FIRM</name>
<keyword evidence="1" id="KW-0732">Signal</keyword>
<evidence type="ECO:0000313" key="2">
    <source>
        <dbReference type="EMBL" id="TWH77735.1"/>
    </source>
</evidence>
<keyword evidence="3" id="KW-1185">Reference proteome</keyword>
<gene>
    <name evidence="2" type="ORF">LY60_03244</name>
</gene>
<organism evidence="2 3">
    <name type="scientific">Sedimentibacter saalensis</name>
    <dbReference type="NCBI Taxonomy" id="130788"/>
    <lineage>
        <taxon>Bacteria</taxon>
        <taxon>Bacillati</taxon>
        <taxon>Bacillota</taxon>
        <taxon>Tissierellia</taxon>
        <taxon>Sedimentibacter</taxon>
    </lineage>
</organism>
<sequence length="358" mass="42448">MNNRRFFMYTMSLIMLSVLVACSVRNAPVDTGTPLEKSTGKIYLYGEQHGVEKILEKELELWNNNYNTQNMRHLFVEYPYYTAEFLNLWMQSDSDDILDELYKDWEGTTSYNPYIKEFYKKIKSECPETIFHGTDVGHQYNTTGQRFLKYLEENNLQGTEMYLLTQDAIEQGNYYYKHSDDAYRENKMVKNFIRECDRLGCEDIMGIYGGAHTDFDAMGYMTDSVPCMANQLKKYYGDSIYSEDLSWLAKDIEPIRVDEFTINDKNYKAYYFGKQDLTGFKDYTYREFWRLENAYGDFQYKKKTGDVLPYDNYPMLVETKQVYVIDVTKKDGSVNRIYYRSDGYVWNGLETTEEFTID</sequence>
<dbReference type="EMBL" id="VLKH01000012">
    <property type="protein sequence ID" value="TWH77735.1"/>
    <property type="molecule type" value="Genomic_DNA"/>
</dbReference>
<feature type="signal peptide" evidence="1">
    <location>
        <begin position="1"/>
        <end position="27"/>
    </location>
</feature>
<dbReference type="AlphaFoldDB" id="A0A562J4C9"/>
<comment type="caution">
    <text evidence="2">The sequence shown here is derived from an EMBL/GenBank/DDBJ whole genome shotgun (WGS) entry which is preliminary data.</text>
</comment>
<evidence type="ECO:0000256" key="1">
    <source>
        <dbReference type="SAM" id="SignalP"/>
    </source>
</evidence>
<dbReference type="RefSeq" id="WP_145086110.1">
    <property type="nucleotide sequence ID" value="NZ_VLKH01000012.1"/>
</dbReference>
<evidence type="ECO:0000313" key="3">
    <source>
        <dbReference type="Proteomes" id="UP000315343"/>
    </source>
</evidence>
<protein>
    <recommendedName>
        <fullName evidence="4">Erythromycin esterase</fullName>
    </recommendedName>
</protein>
<dbReference type="Proteomes" id="UP000315343">
    <property type="component" value="Unassembled WGS sequence"/>
</dbReference>
<accession>A0A562J4C9</accession>
<feature type="chain" id="PRO_5022052322" description="Erythromycin esterase" evidence="1">
    <location>
        <begin position="28"/>
        <end position="358"/>
    </location>
</feature>
<evidence type="ECO:0008006" key="4">
    <source>
        <dbReference type="Google" id="ProtNLM"/>
    </source>
</evidence>
<proteinExistence type="predicted"/>